<name>A0AAV7SQM6_PLEWA</name>
<gene>
    <name evidence="3" type="ORF">NDU88_006725</name>
</gene>
<evidence type="ECO:0000313" key="3">
    <source>
        <dbReference type="EMBL" id="KAJ1166320.1"/>
    </source>
</evidence>
<evidence type="ECO:0000313" key="4">
    <source>
        <dbReference type="Proteomes" id="UP001066276"/>
    </source>
</evidence>
<feature type="region of interest" description="Disordered" evidence="1">
    <location>
        <begin position="1"/>
        <end position="23"/>
    </location>
</feature>
<reference evidence="3" key="1">
    <citation type="journal article" date="2022" name="bioRxiv">
        <title>Sequencing and chromosome-scale assembly of the giantPleurodeles waltlgenome.</title>
        <authorList>
            <person name="Brown T."/>
            <person name="Elewa A."/>
            <person name="Iarovenko S."/>
            <person name="Subramanian E."/>
            <person name="Araus A.J."/>
            <person name="Petzold A."/>
            <person name="Susuki M."/>
            <person name="Suzuki K.-i.T."/>
            <person name="Hayashi T."/>
            <person name="Toyoda A."/>
            <person name="Oliveira C."/>
            <person name="Osipova E."/>
            <person name="Leigh N.D."/>
            <person name="Simon A."/>
            <person name="Yun M.H."/>
        </authorList>
    </citation>
    <scope>NUCLEOTIDE SEQUENCE</scope>
    <source>
        <strain evidence="3">20211129_DDA</strain>
        <tissue evidence="3">Liver</tissue>
    </source>
</reference>
<organism evidence="3 4">
    <name type="scientific">Pleurodeles waltl</name>
    <name type="common">Iberian ribbed newt</name>
    <dbReference type="NCBI Taxonomy" id="8319"/>
    <lineage>
        <taxon>Eukaryota</taxon>
        <taxon>Metazoa</taxon>
        <taxon>Chordata</taxon>
        <taxon>Craniata</taxon>
        <taxon>Vertebrata</taxon>
        <taxon>Euteleostomi</taxon>
        <taxon>Amphibia</taxon>
        <taxon>Batrachia</taxon>
        <taxon>Caudata</taxon>
        <taxon>Salamandroidea</taxon>
        <taxon>Salamandridae</taxon>
        <taxon>Pleurodelinae</taxon>
        <taxon>Pleurodeles</taxon>
    </lineage>
</organism>
<protein>
    <submittedName>
        <fullName evidence="3">Uncharacterized protein</fullName>
    </submittedName>
</protein>
<dbReference type="Proteomes" id="UP001066276">
    <property type="component" value="Chromosome 4_2"/>
</dbReference>
<keyword evidence="2" id="KW-1133">Transmembrane helix</keyword>
<evidence type="ECO:0000256" key="1">
    <source>
        <dbReference type="SAM" id="MobiDB-lite"/>
    </source>
</evidence>
<keyword evidence="2" id="KW-0812">Transmembrane</keyword>
<proteinExistence type="predicted"/>
<sequence>MGGEVGWEDGNQEHPRDSAQERARLRAPLSMRSPLDEDMRFCQPNNNSCEELADTIVLFMGAAIGLIVLINIGMLIGRGVMVVVNYIWGPLSFHGKLILTALPCSEFWGSRQ</sequence>
<feature type="compositionally biased region" description="Basic and acidic residues" evidence="1">
    <location>
        <begin position="11"/>
        <end position="23"/>
    </location>
</feature>
<keyword evidence="2" id="KW-0472">Membrane</keyword>
<evidence type="ECO:0000256" key="2">
    <source>
        <dbReference type="SAM" id="Phobius"/>
    </source>
</evidence>
<comment type="caution">
    <text evidence="3">The sequence shown here is derived from an EMBL/GenBank/DDBJ whole genome shotgun (WGS) entry which is preliminary data.</text>
</comment>
<feature type="transmembrane region" description="Helical" evidence="2">
    <location>
        <begin position="56"/>
        <end position="76"/>
    </location>
</feature>
<keyword evidence="4" id="KW-1185">Reference proteome</keyword>
<dbReference type="EMBL" id="JANPWB010000008">
    <property type="protein sequence ID" value="KAJ1166320.1"/>
    <property type="molecule type" value="Genomic_DNA"/>
</dbReference>
<accession>A0AAV7SQM6</accession>
<dbReference type="AlphaFoldDB" id="A0AAV7SQM6"/>